<organism evidence="1 2">
    <name type="scientific">Helianthus annuus</name>
    <name type="common">Common sunflower</name>
    <dbReference type="NCBI Taxonomy" id="4232"/>
    <lineage>
        <taxon>Eukaryota</taxon>
        <taxon>Viridiplantae</taxon>
        <taxon>Streptophyta</taxon>
        <taxon>Embryophyta</taxon>
        <taxon>Tracheophyta</taxon>
        <taxon>Spermatophyta</taxon>
        <taxon>Magnoliopsida</taxon>
        <taxon>eudicotyledons</taxon>
        <taxon>Gunneridae</taxon>
        <taxon>Pentapetalae</taxon>
        <taxon>asterids</taxon>
        <taxon>campanulids</taxon>
        <taxon>Asterales</taxon>
        <taxon>Asteraceae</taxon>
        <taxon>Asteroideae</taxon>
        <taxon>Heliantheae alliance</taxon>
        <taxon>Heliantheae</taxon>
        <taxon>Helianthus</taxon>
    </lineage>
</organism>
<evidence type="ECO:0000313" key="1">
    <source>
        <dbReference type="EMBL" id="KAF5759820.1"/>
    </source>
</evidence>
<reference evidence="1" key="2">
    <citation type="submission" date="2020-06" db="EMBL/GenBank/DDBJ databases">
        <title>Helianthus annuus Genome sequencing and assembly Release 2.</title>
        <authorList>
            <person name="Gouzy J."/>
            <person name="Langlade N."/>
            <person name="Munos S."/>
        </authorList>
    </citation>
    <scope>NUCLEOTIDE SEQUENCE</scope>
    <source>
        <tissue evidence="1">Leaves</tissue>
    </source>
</reference>
<gene>
    <name evidence="1" type="ORF">HanXRQr2_Chr16g0745981</name>
</gene>
<dbReference type="Gramene" id="mRNA:HanXRQr2_Chr16g0745981">
    <property type="protein sequence ID" value="CDS:HanXRQr2_Chr16g0745981.1"/>
    <property type="gene ID" value="HanXRQr2_Chr16g0745981"/>
</dbReference>
<dbReference type="AlphaFoldDB" id="A0A9K3GY01"/>
<evidence type="ECO:0000313" key="2">
    <source>
        <dbReference type="Proteomes" id="UP000215914"/>
    </source>
</evidence>
<dbReference type="EMBL" id="MNCJ02000331">
    <property type="protein sequence ID" value="KAF5759820.1"/>
    <property type="molecule type" value="Genomic_DNA"/>
</dbReference>
<name>A0A9K3GY01_HELAN</name>
<reference evidence="1" key="1">
    <citation type="journal article" date="2017" name="Nature">
        <title>The sunflower genome provides insights into oil metabolism, flowering and Asterid evolution.</title>
        <authorList>
            <person name="Badouin H."/>
            <person name="Gouzy J."/>
            <person name="Grassa C.J."/>
            <person name="Murat F."/>
            <person name="Staton S.E."/>
            <person name="Cottret L."/>
            <person name="Lelandais-Briere C."/>
            <person name="Owens G.L."/>
            <person name="Carrere S."/>
            <person name="Mayjonade B."/>
            <person name="Legrand L."/>
            <person name="Gill N."/>
            <person name="Kane N.C."/>
            <person name="Bowers J.E."/>
            <person name="Hubner S."/>
            <person name="Bellec A."/>
            <person name="Berard A."/>
            <person name="Berges H."/>
            <person name="Blanchet N."/>
            <person name="Boniface M.C."/>
            <person name="Brunel D."/>
            <person name="Catrice O."/>
            <person name="Chaidir N."/>
            <person name="Claudel C."/>
            <person name="Donnadieu C."/>
            <person name="Faraut T."/>
            <person name="Fievet G."/>
            <person name="Helmstetter N."/>
            <person name="King M."/>
            <person name="Knapp S.J."/>
            <person name="Lai Z."/>
            <person name="Le Paslier M.C."/>
            <person name="Lippi Y."/>
            <person name="Lorenzon L."/>
            <person name="Mandel J.R."/>
            <person name="Marage G."/>
            <person name="Marchand G."/>
            <person name="Marquand E."/>
            <person name="Bret-Mestries E."/>
            <person name="Morien E."/>
            <person name="Nambeesan S."/>
            <person name="Nguyen T."/>
            <person name="Pegot-Espagnet P."/>
            <person name="Pouilly N."/>
            <person name="Raftis F."/>
            <person name="Sallet E."/>
            <person name="Schiex T."/>
            <person name="Thomas J."/>
            <person name="Vandecasteele C."/>
            <person name="Vares D."/>
            <person name="Vear F."/>
            <person name="Vautrin S."/>
            <person name="Crespi M."/>
            <person name="Mangin B."/>
            <person name="Burke J.M."/>
            <person name="Salse J."/>
            <person name="Munos S."/>
            <person name="Vincourt P."/>
            <person name="Rieseberg L.H."/>
            <person name="Langlade N.B."/>
        </authorList>
    </citation>
    <scope>NUCLEOTIDE SEQUENCE</scope>
    <source>
        <tissue evidence="1">Leaves</tissue>
    </source>
</reference>
<dbReference type="Proteomes" id="UP000215914">
    <property type="component" value="Unassembled WGS sequence"/>
</dbReference>
<comment type="caution">
    <text evidence="1">The sequence shown here is derived from an EMBL/GenBank/DDBJ whole genome shotgun (WGS) entry which is preliminary data.</text>
</comment>
<sequence length="72" mass="8390">MNQNDKKVSIYHSLQFTIFNMNIFAPTVVHFLTILCYKPIFLETLSGRLAITKPANTCSSFKKYIFKIRSKQ</sequence>
<keyword evidence="2" id="KW-1185">Reference proteome</keyword>
<protein>
    <submittedName>
        <fullName evidence="1">Uncharacterized protein</fullName>
    </submittedName>
</protein>
<proteinExistence type="predicted"/>
<accession>A0A9K3GY01</accession>